<keyword evidence="1" id="KW-0175">Coiled coil</keyword>
<dbReference type="eggNOG" id="ENOG502QS2Z">
    <property type="taxonomic scope" value="Eukaryota"/>
</dbReference>
<feature type="region of interest" description="Disordered" evidence="2">
    <location>
        <begin position="1253"/>
        <end position="1279"/>
    </location>
</feature>
<dbReference type="GO" id="GO:0035082">
    <property type="term" value="P:axoneme assembly"/>
    <property type="evidence" value="ECO:0007669"/>
    <property type="project" value="InterPro"/>
</dbReference>
<reference evidence="3" key="2">
    <citation type="submission" date="2025-08" db="UniProtKB">
        <authorList>
            <consortium name="Ensembl"/>
        </authorList>
    </citation>
    <scope>IDENTIFICATION</scope>
</reference>
<evidence type="ECO:0000256" key="2">
    <source>
        <dbReference type="SAM" id="MobiDB-lite"/>
    </source>
</evidence>
<dbReference type="EMBL" id="AFYH01213635">
    <property type="status" value="NOT_ANNOTATED_CDS"/>
    <property type="molecule type" value="Genomic_DNA"/>
</dbReference>
<dbReference type="HOGENOM" id="CLU_000530_0_0_1"/>
<dbReference type="EMBL" id="AFYH01213637">
    <property type="status" value="NOT_ANNOTATED_CDS"/>
    <property type="molecule type" value="Genomic_DNA"/>
</dbReference>
<dbReference type="EMBL" id="AFYH01213638">
    <property type="status" value="NOT_ANNOTATED_CDS"/>
    <property type="molecule type" value="Genomic_DNA"/>
</dbReference>
<protein>
    <recommendedName>
        <fullName evidence="5">Cilia and flagella associated protein 46</fullName>
    </recommendedName>
</protein>
<dbReference type="EMBL" id="AFYH01213639">
    <property type="status" value="NOT_ANNOTATED_CDS"/>
    <property type="molecule type" value="Genomic_DNA"/>
</dbReference>
<name>H2ZYN0_LATCH</name>
<evidence type="ECO:0000313" key="3">
    <source>
        <dbReference type="Ensembl" id="ENSLACP00000002501.1"/>
    </source>
</evidence>
<dbReference type="GeneTree" id="ENSGT00570000079216"/>
<dbReference type="EMBL" id="AFYH01213634">
    <property type="status" value="NOT_ANNOTATED_CDS"/>
    <property type="molecule type" value="Genomic_DNA"/>
</dbReference>
<dbReference type="InParanoid" id="H2ZYN0"/>
<dbReference type="EMBL" id="AFYH01213641">
    <property type="status" value="NOT_ANNOTATED_CDS"/>
    <property type="molecule type" value="Genomic_DNA"/>
</dbReference>
<dbReference type="Bgee" id="ENSLACG00000002232">
    <property type="expression patterns" value="Expressed in chordate pharynx"/>
</dbReference>
<dbReference type="Ensembl" id="ENSLACT00000002521.1">
    <property type="protein sequence ID" value="ENSLACP00000002501.1"/>
    <property type="gene ID" value="ENSLACG00000002232.1"/>
</dbReference>
<dbReference type="Proteomes" id="UP000008672">
    <property type="component" value="Unassembled WGS sequence"/>
</dbReference>
<keyword evidence="4" id="KW-1185">Reference proteome</keyword>
<evidence type="ECO:0000256" key="1">
    <source>
        <dbReference type="SAM" id="Coils"/>
    </source>
</evidence>
<reference evidence="4" key="1">
    <citation type="submission" date="2011-08" db="EMBL/GenBank/DDBJ databases">
        <title>The draft genome of Latimeria chalumnae.</title>
        <authorList>
            <person name="Di Palma F."/>
            <person name="Alfoldi J."/>
            <person name="Johnson J."/>
            <person name="Berlin A."/>
            <person name="Gnerre S."/>
            <person name="Jaffe D."/>
            <person name="MacCallum I."/>
            <person name="Young S."/>
            <person name="Walker B.J."/>
            <person name="Lander E."/>
            <person name="Lindblad-Toh K."/>
        </authorList>
    </citation>
    <scope>NUCLEOTIDE SEQUENCE [LARGE SCALE GENOMIC DNA]</scope>
    <source>
        <strain evidence="4">Wild caught</strain>
    </source>
</reference>
<proteinExistence type="predicted"/>
<dbReference type="OMA" id="EIQEGWI"/>
<dbReference type="PANTHER" id="PTHR15977:SF15">
    <property type="entry name" value="CILIA- AND FLAGELLA-ASSOCIATED PROTEIN 46"/>
    <property type="match status" value="1"/>
</dbReference>
<dbReference type="PANTHER" id="PTHR15977">
    <property type="entry name" value="CILIA- AND FLAGELLA-ASSOCIATED PROTEIN 46"/>
    <property type="match status" value="1"/>
</dbReference>
<reference evidence="3" key="3">
    <citation type="submission" date="2025-09" db="UniProtKB">
        <authorList>
            <consortium name="Ensembl"/>
        </authorList>
    </citation>
    <scope>IDENTIFICATION</scope>
</reference>
<dbReference type="STRING" id="7897.ENSLACP00000002501"/>
<dbReference type="AlphaFoldDB" id="H2ZYN0"/>
<evidence type="ECO:0000313" key="4">
    <source>
        <dbReference type="Proteomes" id="UP000008672"/>
    </source>
</evidence>
<dbReference type="EMBL" id="AFYH01213642">
    <property type="status" value="NOT_ANNOTATED_CDS"/>
    <property type="molecule type" value="Genomic_DNA"/>
</dbReference>
<dbReference type="GO" id="GO:0060294">
    <property type="term" value="P:cilium movement involved in cell motility"/>
    <property type="evidence" value="ECO:0007669"/>
    <property type="project" value="InterPro"/>
</dbReference>
<evidence type="ECO:0008006" key="5">
    <source>
        <dbReference type="Google" id="ProtNLM"/>
    </source>
</evidence>
<dbReference type="EMBL" id="AFYH01213643">
    <property type="status" value="NOT_ANNOTATED_CDS"/>
    <property type="molecule type" value="Genomic_DNA"/>
</dbReference>
<dbReference type="EMBL" id="AFYH01213640">
    <property type="status" value="NOT_ANNOTATED_CDS"/>
    <property type="molecule type" value="Genomic_DNA"/>
</dbReference>
<organism evidence="3 4">
    <name type="scientific">Latimeria chalumnae</name>
    <name type="common">Coelacanth</name>
    <dbReference type="NCBI Taxonomy" id="7897"/>
    <lineage>
        <taxon>Eukaryota</taxon>
        <taxon>Metazoa</taxon>
        <taxon>Chordata</taxon>
        <taxon>Craniata</taxon>
        <taxon>Vertebrata</taxon>
        <taxon>Euteleostomi</taxon>
        <taxon>Coelacanthiformes</taxon>
        <taxon>Coelacanthidae</taxon>
        <taxon>Latimeria</taxon>
    </lineage>
</organism>
<sequence length="1279" mass="146462">EDFEKAVVNFLKTIQFAKEQPRYYFLVFNTSVVYWKMVRLFLKPGFRHLLIPSLTQIVKALEDVKEQDLKWRAQLMIELVECLLDSGKSMEAAEFAEITAEFIKVNVPWLYQKIFSLQVRYSLIDPSKADIESKSSIVLSVVCEIQILKFKLKYSTMLPSLDKVMKKVSKELPQHRQIGIPWSQKKVLLLLFYVARLSLEINCIDVAFACITELKRSKLTDRRKLIEVECLECEYDVQKLGNKAETYSKGIVEKRLKAIKKLELILQYAVQEREPNLIQVVCVALWNICLPLLQQKLRKQVEKPLICVAKSLEEIDSLLNQLRCQIHMELAQIEEDEDRIESSIEQLQKAQRLDENGKYKERLEIALHRLHLCAMLYKTPDRPEDQASMIIEQAKRGSKNDTVRKKRLLLAKVGIILAPDAFQAVLDAENEAKVTFGRANTCVINQLCAKAEHHTSHIQMAAGHLSRLGDENDKERVRLWADLAKTARGQEVWDVCRAACRFCLLYDDGRWKLHTKIKKTKKKSCCRKVMVSSMPSAPYGIAVMFQQTSGNETSIIRMLAEIRFINGEATVHLLRSEGILLNDHIVLHEYKSKHPMGSIPETPQELQAWTIYRDWIAYLSQYTTENFMRAAELGVELNEVWLVCNAAVYIWNHNNHLLASGRQTELVNTLQTLLNYIKKTGHNGDAVLLVMICNALAQGLIRPWISSQLSKTEKKDVVKTPIVNPDSLSDVKNALEVCEFALDLTSGTVPSDVVPIAVRHHVVITWVKVKQLLQEQIGRKLGTDEESNSESLNLMTKVLVALQMYSCNDSGLMEFSVPSLPVLVKMTSDCSWTDPLVEMHTWTHLAYFAYKTHDHELAMTCVENALQLDSIKDANAMKGDNYLPQQEILSCAVCIKGQIIVENLTEKKHKRKEALEAFELSASYAEKAGSIRHVMVAARHFWNTCLPFIPYPTEREQLRHYIINILKAINNTSSFAKKTQDLLNHHQSRLVEHQGGTTTGSSLSARIVHPEDDLSLIAAFYGFLFHIYADNKIWNTGLKVLNEAIQNMPRTKHRLLIFKHRIIVKAKLGHSFMMDIQKFQDESEDYFSNMWKRVGACCRKTTEQLACYQNALEVLQKPESNWQKIDYLIEFGEWLYCNHFPITDAINQLEWAVEILLNMNSAEKSKDGEDKGQRSEEDLIREALTPEVMDSSLSIKDLRTVRELEALFRAHTLIALISGFASPLYQQHCLMAYAYIMRIWQISLEAAALIINERNPPPPSQSRPTSAPRKEKGKKGNKK</sequence>
<feature type="coiled-coil region" evidence="1">
    <location>
        <begin position="319"/>
        <end position="353"/>
    </location>
</feature>
<dbReference type="InterPro" id="IPR039586">
    <property type="entry name" value="CFAP46"/>
</dbReference>
<dbReference type="EMBL" id="AFYH01213636">
    <property type="status" value="NOT_ANNOTATED_CDS"/>
    <property type="molecule type" value="Genomic_DNA"/>
</dbReference>
<accession>H2ZYN0</accession>